<sequence length="196" mass="23065">MSFFRKIFSKNKVTNNENHKAPGLKEVYTEEYFKGRYTEQELSENDLLVDGSFKMLESFFIDNKIKPIIDQPIYHPLNIDQAVQEGVGFYEYCRQFDQDDKQIGLIITIAFSYFLVNEWDFKLFNDKTPEFPLRFMTLKYDRNGGVLSLYPFEYSLKVLNGEARFSDLFEKIKTNLGNIPSAKDVLNSLKRDLNQE</sequence>
<protein>
    <submittedName>
        <fullName evidence="1">Uncharacterized protein</fullName>
    </submittedName>
</protein>
<dbReference type="Proteomes" id="UP000552615">
    <property type="component" value="Unassembled WGS sequence"/>
</dbReference>
<gene>
    <name evidence="1" type="ORF">HHL20_06365</name>
</gene>
<evidence type="ECO:0000313" key="2">
    <source>
        <dbReference type="Proteomes" id="UP000552615"/>
    </source>
</evidence>
<evidence type="ECO:0000313" key="1">
    <source>
        <dbReference type="EMBL" id="NML56964.1"/>
    </source>
</evidence>
<dbReference type="AlphaFoldDB" id="A0A7Y0FI05"/>
<comment type="caution">
    <text evidence="1">The sequence shown here is derived from an EMBL/GenBank/DDBJ whole genome shotgun (WGS) entry which is preliminary data.</text>
</comment>
<accession>A0A7Y0FI05</accession>
<name>A0A7Y0FI05_9FLAO</name>
<keyword evidence="2" id="KW-1185">Reference proteome</keyword>
<organism evidence="1 2">
    <name type="scientific">Chryseobacterium cheonjiense</name>
    <dbReference type="NCBI Taxonomy" id="2728845"/>
    <lineage>
        <taxon>Bacteria</taxon>
        <taxon>Pseudomonadati</taxon>
        <taxon>Bacteroidota</taxon>
        <taxon>Flavobacteriia</taxon>
        <taxon>Flavobacteriales</taxon>
        <taxon>Weeksellaceae</taxon>
        <taxon>Chryseobacterium group</taxon>
        <taxon>Chryseobacterium</taxon>
    </lineage>
</organism>
<dbReference type="EMBL" id="JABBGF010000001">
    <property type="protein sequence ID" value="NML56964.1"/>
    <property type="molecule type" value="Genomic_DNA"/>
</dbReference>
<dbReference type="RefSeq" id="WP_169230323.1">
    <property type="nucleotide sequence ID" value="NZ_JABBGF010000001.1"/>
</dbReference>
<reference evidence="1 2" key="1">
    <citation type="submission" date="2020-04" db="EMBL/GenBank/DDBJ databases">
        <title>Chryseobacterium sp. RJ-7-14 sp. nov., isolated from Jeju soil.</title>
        <authorList>
            <person name="Dahal R.H."/>
            <person name="Chaudhary D.K."/>
        </authorList>
    </citation>
    <scope>NUCLEOTIDE SEQUENCE [LARGE SCALE GENOMIC DNA]</scope>
    <source>
        <strain evidence="1 2">RJ-7-14</strain>
    </source>
</reference>
<proteinExistence type="predicted"/>